<protein>
    <submittedName>
        <fullName evidence="7">Chemotaxis protein</fullName>
    </submittedName>
</protein>
<dbReference type="InterPro" id="IPR050903">
    <property type="entry name" value="Bact_Chemotaxis_MeTrfase"/>
</dbReference>
<dbReference type="PROSITE" id="PS50112">
    <property type="entry name" value="PAS"/>
    <property type="match status" value="2"/>
</dbReference>
<evidence type="ECO:0000256" key="2">
    <source>
        <dbReference type="PROSITE-ProRule" id="PRU00284"/>
    </source>
</evidence>
<evidence type="ECO:0000313" key="8">
    <source>
        <dbReference type="Proteomes" id="UP000076335"/>
    </source>
</evidence>
<dbReference type="AlphaFoldDB" id="A0A154L9F5"/>
<feature type="domain" description="Methyl-accepting transducer" evidence="3">
    <location>
        <begin position="259"/>
        <end position="495"/>
    </location>
</feature>
<dbReference type="Proteomes" id="UP000076335">
    <property type="component" value="Unassembled WGS sequence"/>
</dbReference>
<organism evidence="7 8">
    <name type="scientific">Thalassospira lucentensis</name>
    <dbReference type="NCBI Taxonomy" id="168935"/>
    <lineage>
        <taxon>Bacteria</taxon>
        <taxon>Pseudomonadati</taxon>
        <taxon>Pseudomonadota</taxon>
        <taxon>Alphaproteobacteria</taxon>
        <taxon>Rhodospirillales</taxon>
        <taxon>Thalassospiraceae</taxon>
        <taxon>Thalassospira</taxon>
    </lineage>
</organism>
<dbReference type="NCBIfam" id="TIGR00229">
    <property type="entry name" value="sensory_box"/>
    <property type="match status" value="2"/>
</dbReference>
<evidence type="ECO:0000313" key="7">
    <source>
        <dbReference type="EMBL" id="KZB66628.1"/>
    </source>
</evidence>
<dbReference type="PROSITE" id="PS50192">
    <property type="entry name" value="T_SNARE"/>
    <property type="match status" value="1"/>
</dbReference>
<dbReference type="PROSITE" id="PS50111">
    <property type="entry name" value="CHEMOTAXIS_TRANSDUC_2"/>
    <property type="match status" value="1"/>
</dbReference>
<sequence length="496" mass="54181">MGFASLFKNGSSNEGQQIVNALSLSMAVIEFSIDGKILTANENFLKTMGFSLEEIVGKHHSIFVPREISNGEEYRKFWEQLRNGKFSSGAVPRVRKNGEMIWLEATYNPIFDKDGKPTKVVKFATDITARRIERAVLQSVFDAMEKSQAVIEFDLNGIILKANKNFLDAMGYRLDEIVGKHHSMFVAPAYRDSAEYRSFWETLKTGSFHTGQFKRVGKGGKEIWIEASYNPVLDPVGKPFKVIKFATDITEQTRLLLELKTMIDQNFTEIDSNIAALGNSASQSVSTSEETSQTVQTVAASAEQMAASIAEISRSMAQSRDETERAFDQTISANNSTQRMAEVVESMGSIIEVIQNIAGQINLLALNATIESARAGDAGKGFAVVANEVKNLANQAARATEQISDEISGIQSISSEVVGALETIRHSVETVRDSVTNISSAVEEQSAVTEGVSENMRLMAGAVDGLSRNLDNIKSTTGMVADSVSRTRKAAEVLAR</sequence>
<dbReference type="PANTHER" id="PTHR24422:SF10">
    <property type="entry name" value="CHEMOTAXIS PROTEIN METHYLTRANSFERASE 2"/>
    <property type="match status" value="1"/>
</dbReference>
<feature type="domain" description="PAS" evidence="4">
    <location>
        <begin position="11"/>
        <end position="84"/>
    </location>
</feature>
<dbReference type="InterPro" id="IPR000727">
    <property type="entry name" value="T_SNARE_dom"/>
</dbReference>
<dbReference type="GO" id="GO:0007165">
    <property type="term" value="P:signal transduction"/>
    <property type="evidence" value="ECO:0007669"/>
    <property type="project" value="UniProtKB-KW"/>
</dbReference>
<dbReference type="SMART" id="SM00091">
    <property type="entry name" value="PAS"/>
    <property type="match status" value="2"/>
</dbReference>
<dbReference type="InterPro" id="IPR001610">
    <property type="entry name" value="PAC"/>
</dbReference>
<evidence type="ECO:0000259" key="6">
    <source>
        <dbReference type="PROSITE" id="PS50192"/>
    </source>
</evidence>
<dbReference type="Pfam" id="PF00015">
    <property type="entry name" value="MCPsignal"/>
    <property type="match status" value="1"/>
</dbReference>
<name>A0A154L9F5_9PROT</name>
<accession>A0A154L9F5</accession>
<dbReference type="SUPFAM" id="SSF55785">
    <property type="entry name" value="PYP-like sensor domain (PAS domain)"/>
    <property type="match status" value="2"/>
</dbReference>
<evidence type="ECO:0000259" key="5">
    <source>
        <dbReference type="PROSITE" id="PS50113"/>
    </source>
</evidence>
<keyword evidence="2" id="KW-0807">Transducer</keyword>
<feature type="domain" description="PAC" evidence="5">
    <location>
        <begin position="87"/>
        <end position="139"/>
    </location>
</feature>
<dbReference type="InterPro" id="IPR004090">
    <property type="entry name" value="Chemotax_Me-accpt_rcpt"/>
</dbReference>
<gene>
    <name evidence="7" type="ORF">AUP42_13815</name>
</gene>
<proteinExistence type="inferred from homology"/>
<dbReference type="GO" id="GO:0004888">
    <property type="term" value="F:transmembrane signaling receptor activity"/>
    <property type="evidence" value="ECO:0007669"/>
    <property type="project" value="InterPro"/>
</dbReference>
<dbReference type="RefSeq" id="WP_062949783.1">
    <property type="nucleotide sequence ID" value="NZ_LPVY01000005.1"/>
</dbReference>
<dbReference type="SUPFAM" id="SSF58104">
    <property type="entry name" value="Methyl-accepting chemotaxis protein (MCP) signaling domain"/>
    <property type="match status" value="1"/>
</dbReference>
<dbReference type="SMART" id="SM00086">
    <property type="entry name" value="PAC"/>
    <property type="match status" value="2"/>
</dbReference>
<feature type="domain" description="PAS" evidence="4">
    <location>
        <begin position="133"/>
        <end position="180"/>
    </location>
</feature>
<evidence type="ECO:0000259" key="3">
    <source>
        <dbReference type="PROSITE" id="PS50111"/>
    </source>
</evidence>
<dbReference type="Gene3D" id="1.10.287.950">
    <property type="entry name" value="Methyl-accepting chemotaxis protein"/>
    <property type="match status" value="1"/>
</dbReference>
<dbReference type="GO" id="GO:0006935">
    <property type="term" value="P:chemotaxis"/>
    <property type="evidence" value="ECO:0007669"/>
    <property type="project" value="InterPro"/>
</dbReference>
<dbReference type="PROSITE" id="PS50113">
    <property type="entry name" value="PAC"/>
    <property type="match status" value="2"/>
</dbReference>
<dbReference type="PRINTS" id="PR00260">
    <property type="entry name" value="CHEMTRNSDUCR"/>
</dbReference>
<dbReference type="InterPro" id="IPR004089">
    <property type="entry name" value="MCPsignal_dom"/>
</dbReference>
<dbReference type="InterPro" id="IPR035965">
    <property type="entry name" value="PAS-like_dom_sf"/>
</dbReference>
<dbReference type="SMART" id="SM00283">
    <property type="entry name" value="MA"/>
    <property type="match status" value="1"/>
</dbReference>
<reference evidence="7 8" key="1">
    <citation type="submission" date="2015-12" db="EMBL/GenBank/DDBJ databases">
        <title>Genome sequence of Thalassospira lucentensis MCCC 1A02072.</title>
        <authorList>
            <person name="Lu L."/>
            <person name="Lai Q."/>
            <person name="Shao Z."/>
            <person name="Qian P."/>
        </authorList>
    </citation>
    <scope>NUCLEOTIDE SEQUENCE [LARGE SCALE GENOMIC DNA]</scope>
    <source>
        <strain evidence="7 8">MCCC 1A02072</strain>
    </source>
</reference>
<dbReference type="CDD" id="cd00130">
    <property type="entry name" value="PAS"/>
    <property type="match status" value="2"/>
</dbReference>
<dbReference type="Pfam" id="PF08447">
    <property type="entry name" value="PAS_3"/>
    <property type="match status" value="2"/>
</dbReference>
<dbReference type="Gene3D" id="3.30.450.20">
    <property type="entry name" value="PAS domain"/>
    <property type="match status" value="2"/>
</dbReference>
<dbReference type="InterPro" id="IPR000700">
    <property type="entry name" value="PAS-assoc_C"/>
</dbReference>
<feature type="domain" description="PAC" evidence="5">
    <location>
        <begin position="209"/>
        <end position="261"/>
    </location>
</feature>
<dbReference type="GO" id="GO:0016020">
    <property type="term" value="C:membrane"/>
    <property type="evidence" value="ECO:0007669"/>
    <property type="project" value="InterPro"/>
</dbReference>
<comment type="similarity">
    <text evidence="1">Belongs to the methyl-accepting chemotaxis (MCP) protein family.</text>
</comment>
<dbReference type="InterPro" id="IPR013655">
    <property type="entry name" value="PAS_fold_3"/>
</dbReference>
<evidence type="ECO:0000256" key="1">
    <source>
        <dbReference type="ARBA" id="ARBA00029447"/>
    </source>
</evidence>
<feature type="domain" description="T-SNARE coiled-coil homology" evidence="6">
    <location>
        <begin position="411"/>
        <end position="473"/>
    </location>
</feature>
<dbReference type="InterPro" id="IPR000014">
    <property type="entry name" value="PAS"/>
</dbReference>
<comment type="caution">
    <text evidence="7">The sequence shown here is derived from an EMBL/GenBank/DDBJ whole genome shotgun (WGS) entry which is preliminary data.</text>
</comment>
<dbReference type="EMBL" id="LPVY01000005">
    <property type="protein sequence ID" value="KZB66628.1"/>
    <property type="molecule type" value="Genomic_DNA"/>
</dbReference>
<dbReference type="OrthoDB" id="9765776at2"/>
<dbReference type="PANTHER" id="PTHR24422">
    <property type="entry name" value="CHEMOTAXIS PROTEIN METHYLTRANSFERASE"/>
    <property type="match status" value="1"/>
</dbReference>
<evidence type="ECO:0000259" key="4">
    <source>
        <dbReference type="PROSITE" id="PS50112"/>
    </source>
</evidence>